<evidence type="ECO:0000256" key="2">
    <source>
        <dbReference type="ARBA" id="ARBA00022977"/>
    </source>
</evidence>
<protein>
    <recommendedName>
        <fullName evidence="3">Thiamine phosphate synthase/TenI domain-containing protein</fullName>
    </recommendedName>
</protein>
<dbReference type="InterPro" id="IPR022998">
    <property type="entry name" value="ThiamineP_synth_TenI"/>
</dbReference>
<dbReference type="GO" id="GO:0004789">
    <property type="term" value="F:thiamine-phosphate diphosphorylase activity"/>
    <property type="evidence" value="ECO:0007669"/>
    <property type="project" value="TreeGrafter"/>
</dbReference>
<accession>X1IQY4</accession>
<proteinExistence type="predicted"/>
<dbReference type="SUPFAM" id="SSF51391">
    <property type="entry name" value="Thiamin phosphate synthase"/>
    <property type="match status" value="1"/>
</dbReference>
<gene>
    <name evidence="4" type="ORF">S03H2_68510</name>
</gene>
<feature type="non-terminal residue" evidence="4">
    <location>
        <position position="158"/>
    </location>
</feature>
<dbReference type="GO" id="GO:0009228">
    <property type="term" value="P:thiamine biosynthetic process"/>
    <property type="evidence" value="ECO:0007669"/>
    <property type="project" value="UniProtKB-KW"/>
</dbReference>
<keyword evidence="2" id="KW-0784">Thiamine biosynthesis</keyword>
<reference evidence="4" key="1">
    <citation type="journal article" date="2014" name="Front. Microbiol.">
        <title>High frequency of phylogenetically diverse reductive dehalogenase-homologous genes in deep subseafloor sedimentary metagenomes.</title>
        <authorList>
            <person name="Kawai M."/>
            <person name="Futagami T."/>
            <person name="Toyoda A."/>
            <person name="Takaki Y."/>
            <person name="Nishi S."/>
            <person name="Hori S."/>
            <person name="Arai W."/>
            <person name="Tsubouchi T."/>
            <person name="Morono Y."/>
            <person name="Uchiyama I."/>
            <person name="Ito T."/>
            <person name="Fujiyama A."/>
            <person name="Inagaki F."/>
            <person name="Takami H."/>
        </authorList>
    </citation>
    <scope>NUCLEOTIDE SEQUENCE</scope>
    <source>
        <strain evidence="4">Expedition CK06-06</strain>
    </source>
</reference>
<feature type="domain" description="Thiamine phosphate synthase/TenI" evidence="3">
    <location>
        <begin position="36"/>
        <end position="158"/>
    </location>
</feature>
<comment type="caution">
    <text evidence="4">The sequence shown here is derived from an EMBL/GenBank/DDBJ whole genome shotgun (WGS) entry which is preliminary data.</text>
</comment>
<evidence type="ECO:0000256" key="1">
    <source>
        <dbReference type="ARBA" id="ARBA00004948"/>
    </source>
</evidence>
<name>X1IQY4_9ZZZZ</name>
<dbReference type="Gene3D" id="3.20.20.70">
    <property type="entry name" value="Aldolase class I"/>
    <property type="match status" value="1"/>
</dbReference>
<evidence type="ECO:0000259" key="3">
    <source>
        <dbReference type="Pfam" id="PF02581"/>
    </source>
</evidence>
<dbReference type="AlphaFoldDB" id="X1IQY4"/>
<organism evidence="4">
    <name type="scientific">marine sediment metagenome</name>
    <dbReference type="NCBI Taxonomy" id="412755"/>
    <lineage>
        <taxon>unclassified sequences</taxon>
        <taxon>metagenomes</taxon>
        <taxon>ecological metagenomes</taxon>
    </lineage>
</organism>
<dbReference type="GO" id="GO:0005737">
    <property type="term" value="C:cytoplasm"/>
    <property type="evidence" value="ECO:0007669"/>
    <property type="project" value="TreeGrafter"/>
</dbReference>
<dbReference type="Pfam" id="PF02581">
    <property type="entry name" value="TMP-TENI"/>
    <property type="match status" value="1"/>
</dbReference>
<dbReference type="InterPro" id="IPR036206">
    <property type="entry name" value="ThiamineP_synth_sf"/>
</dbReference>
<feature type="non-terminal residue" evidence="4">
    <location>
        <position position="1"/>
    </location>
</feature>
<dbReference type="InterPro" id="IPR013785">
    <property type="entry name" value="Aldolase_TIM"/>
</dbReference>
<dbReference type="CDD" id="cd00564">
    <property type="entry name" value="TMP_TenI"/>
    <property type="match status" value="1"/>
</dbReference>
<dbReference type="PANTHER" id="PTHR20857">
    <property type="entry name" value="THIAMINE-PHOSPHATE PYROPHOSPHORYLASE"/>
    <property type="match status" value="1"/>
</dbReference>
<dbReference type="EMBL" id="BARU01045055">
    <property type="protein sequence ID" value="GAH84117.1"/>
    <property type="molecule type" value="Genomic_DNA"/>
</dbReference>
<comment type="pathway">
    <text evidence="1">Cofactor biosynthesis; thiamine diphosphate biosynthesis.</text>
</comment>
<sequence>LDSEKFKQARFSLYTIERTLLSKLLRQDKIKGIPGLYVIIDTQALKGRSHIEVASQAIRGGAKTVQLRDKLQSKKELLPIAQQLRNLCTEHNVLFIMNDYLDLALASGADGLHLGQNDLPIKVARKLLPIDKILGCSTTTVDQAITAESEGADYIAAG</sequence>
<evidence type="ECO:0000313" key="4">
    <source>
        <dbReference type="EMBL" id="GAH84117.1"/>
    </source>
</evidence>
<dbReference type="PANTHER" id="PTHR20857:SF15">
    <property type="entry name" value="THIAMINE-PHOSPHATE SYNTHASE"/>
    <property type="match status" value="1"/>
</dbReference>